<proteinExistence type="predicted"/>
<gene>
    <name evidence="1" type="ORF">GEV33_000542</name>
</gene>
<evidence type="ECO:0000313" key="2">
    <source>
        <dbReference type="Proteomes" id="UP000719412"/>
    </source>
</evidence>
<protein>
    <submittedName>
        <fullName evidence="1">Uncharacterized protein</fullName>
    </submittedName>
</protein>
<evidence type="ECO:0000313" key="1">
    <source>
        <dbReference type="EMBL" id="KAH0822249.1"/>
    </source>
</evidence>
<dbReference type="Proteomes" id="UP000719412">
    <property type="component" value="Unassembled WGS sequence"/>
</dbReference>
<reference evidence="1" key="2">
    <citation type="submission" date="2021-08" db="EMBL/GenBank/DDBJ databases">
        <authorList>
            <person name="Eriksson T."/>
        </authorList>
    </citation>
    <scope>NUCLEOTIDE SEQUENCE</scope>
    <source>
        <strain evidence="1">Stoneville</strain>
        <tissue evidence="1">Whole head</tissue>
    </source>
</reference>
<reference evidence="1" key="1">
    <citation type="journal article" date="2020" name="J Insects Food Feed">
        <title>The yellow mealworm (Tenebrio molitor) genome: a resource for the emerging insects as food and feed industry.</title>
        <authorList>
            <person name="Eriksson T."/>
            <person name="Andere A."/>
            <person name="Kelstrup H."/>
            <person name="Emery V."/>
            <person name="Picard C."/>
        </authorList>
    </citation>
    <scope>NUCLEOTIDE SEQUENCE</scope>
    <source>
        <strain evidence="1">Stoneville</strain>
        <tissue evidence="1">Whole head</tissue>
    </source>
</reference>
<comment type="caution">
    <text evidence="1">The sequence shown here is derived from an EMBL/GenBank/DDBJ whole genome shotgun (WGS) entry which is preliminary data.</text>
</comment>
<keyword evidence="2" id="KW-1185">Reference proteome</keyword>
<dbReference type="EMBL" id="JABDTM020003406">
    <property type="protein sequence ID" value="KAH0822249.1"/>
    <property type="molecule type" value="Genomic_DNA"/>
</dbReference>
<dbReference type="AlphaFoldDB" id="A0A8J6LGU8"/>
<name>A0A8J6LGU8_TENMO</name>
<accession>A0A8J6LGU8</accession>
<organism evidence="1 2">
    <name type="scientific">Tenebrio molitor</name>
    <name type="common">Yellow mealworm beetle</name>
    <dbReference type="NCBI Taxonomy" id="7067"/>
    <lineage>
        <taxon>Eukaryota</taxon>
        <taxon>Metazoa</taxon>
        <taxon>Ecdysozoa</taxon>
        <taxon>Arthropoda</taxon>
        <taxon>Hexapoda</taxon>
        <taxon>Insecta</taxon>
        <taxon>Pterygota</taxon>
        <taxon>Neoptera</taxon>
        <taxon>Endopterygota</taxon>
        <taxon>Coleoptera</taxon>
        <taxon>Polyphaga</taxon>
        <taxon>Cucujiformia</taxon>
        <taxon>Tenebrionidae</taxon>
        <taxon>Tenebrio</taxon>
    </lineage>
</organism>
<sequence>MTSSATVMIPKRVFLSDLKKIASQVPQITNDLLEQLHAELIELFLFVRTMRFVFE</sequence>